<evidence type="ECO:0000313" key="7">
    <source>
        <dbReference type="Proteomes" id="UP001370490"/>
    </source>
</evidence>
<organism evidence="6 7">
    <name type="scientific">Dillenia turbinata</name>
    <dbReference type="NCBI Taxonomy" id="194707"/>
    <lineage>
        <taxon>Eukaryota</taxon>
        <taxon>Viridiplantae</taxon>
        <taxon>Streptophyta</taxon>
        <taxon>Embryophyta</taxon>
        <taxon>Tracheophyta</taxon>
        <taxon>Spermatophyta</taxon>
        <taxon>Magnoliopsida</taxon>
        <taxon>eudicotyledons</taxon>
        <taxon>Gunneridae</taxon>
        <taxon>Pentapetalae</taxon>
        <taxon>Dilleniales</taxon>
        <taxon>Dilleniaceae</taxon>
        <taxon>Dillenia</taxon>
    </lineage>
</organism>
<comment type="similarity">
    <text evidence="1">Belongs to the 2S seed storage albumins family.</text>
</comment>
<dbReference type="Pfam" id="PF00234">
    <property type="entry name" value="Tryp_alpha_amyl"/>
    <property type="match status" value="1"/>
</dbReference>
<evidence type="ECO:0000256" key="2">
    <source>
        <dbReference type="ARBA" id="ARBA00022761"/>
    </source>
</evidence>
<evidence type="ECO:0000259" key="5">
    <source>
        <dbReference type="SMART" id="SM00499"/>
    </source>
</evidence>
<evidence type="ECO:0000256" key="4">
    <source>
        <dbReference type="SAM" id="SignalP"/>
    </source>
</evidence>
<dbReference type="SMART" id="SM00499">
    <property type="entry name" value="AAI"/>
    <property type="match status" value="1"/>
</dbReference>
<evidence type="ECO:0000256" key="1">
    <source>
        <dbReference type="ARBA" id="ARBA00008262"/>
    </source>
</evidence>
<dbReference type="CDD" id="cd00261">
    <property type="entry name" value="AAI_SS"/>
    <property type="match status" value="1"/>
</dbReference>
<dbReference type="GO" id="GO:0045735">
    <property type="term" value="F:nutrient reservoir activity"/>
    <property type="evidence" value="ECO:0007669"/>
    <property type="project" value="UniProtKB-KW"/>
</dbReference>
<sequence>MAKLFSLAALALLLVLADAETYRKTVTVTEINDDMGVSEECQGQVSMQKMSHCEMYLKMQMQSPYGGGRMVLLPSEQEHKQECCKQMSQMDEKCRCDAVNMVVDQMMRRRMMSEEVQKMMEMARKLPGMCMLKPETCQVGRLWF</sequence>
<comment type="caution">
    <text evidence="6">The sequence shown here is derived from an EMBL/GenBank/DDBJ whole genome shotgun (WGS) entry which is preliminary data.</text>
</comment>
<accession>A0AAN8VHZ3</accession>
<dbReference type="AlphaFoldDB" id="A0AAN8VHZ3"/>
<feature type="signal peptide" evidence="4">
    <location>
        <begin position="1"/>
        <end position="19"/>
    </location>
</feature>
<dbReference type="Proteomes" id="UP001370490">
    <property type="component" value="Unassembled WGS sequence"/>
</dbReference>
<keyword evidence="2" id="KW-0758">Storage protein</keyword>
<reference evidence="6 7" key="1">
    <citation type="submission" date="2023-12" db="EMBL/GenBank/DDBJ databases">
        <title>A high-quality genome assembly for Dillenia turbinata (Dilleniales).</title>
        <authorList>
            <person name="Chanderbali A."/>
        </authorList>
    </citation>
    <scope>NUCLEOTIDE SEQUENCE [LARGE SCALE GENOMIC DNA]</scope>
    <source>
        <strain evidence="6">LSX21</strain>
        <tissue evidence="6">Leaf</tissue>
    </source>
</reference>
<keyword evidence="7" id="KW-1185">Reference proteome</keyword>
<evidence type="ECO:0000256" key="3">
    <source>
        <dbReference type="ARBA" id="ARBA00023129"/>
    </source>
</evidence>
<dbReference type="PANTHER" id="PTHR35496">
    <property type="entry name" value="2S SEED STORAGE PROTEIN 1-RELATED"/>
    <property type="match status" value="1"/>
</dbReference>
<dbReference type="InterPro" id="IPR016140">
    <property type="entry name" value="Bifunc_inhib/LTP/seed_store"/>
</dbReference>
<feature type="domain" description="Bifunctional inhibitor/plant lipid transfer protein/seed storage helical" evidence="5">
    <location>
        <begin position="53"/>
        <end position="137"/>
    </location>
</feature>
<dbReference type="Gene3D" id="1.10.110.10">
    <property type="entry name" value="Plant lipid-transfer and hydrophobic proteins"/>
    <property type="match status" value="1"/>
</dbReference>
<name>A0AAN8VHZ3_9MAGN</name>
<gene>
    <name evidence="6" type="ORF">RJ641_003831</name>
</gene>
<dbReference type="InterPro" id="IPR000617">
    <property type="entry name" value="Napin/2SS/CON"/>
</dbReference>
<dbReference type="SUPFAM" id="SSF47699">
    <property type="entry name" value="Bifunctional inhibitor/lipid-transfer protein/seed storage 2S albumin"/>
    <property type="match status" value="1"/>
</dbReference>
<proteinExistence type="inferred from homology"/>
<feature type="chain" id="PRO_5042945655" evidence="4">
    <location>
        <begin position="20"/>
        <end position="144"/>
    </location>
</feature>
<protein>
    <submittedName>
        <fullName evidence="6">Bifunctional inhibitor/plant lipid transfer protein/seed storage helical domain</fullName>
    </submittedName>
</protein>
<dbReference type="EMBL" id="JBAMMX010000012">
    <property type="protein sequence ID" value="KAK6929737.1"/>
    <property type="molecule type" value="Genomic_DNA"/>
</dbReference>
<keyword evidence="3" id="KW-0708">Seed storage protein</keyword>
<dbReference type="InterPro" id="IPR036312">
    <property type="entry name" value="Bifun_inhib/LTP/seed_sf"/>
</dbReference>
<dbReference type="PANTHER" id="PTHR35496:SF4">
    <property type="entry name" value="2S SULFUR-RICH SEED STORAGE PROTEIN 2-LIKE"/>
    <property type="match status" value="1"/>
</dbReference>
<evidence type="ECO:0000313" key="6">
    <source>
        <dbReference type="EMBL" id="KAK6929737.1"/>
    </source>
</evidence>
<keyword evidence="4" id="KW-0732">Signal</keyword>